<dbReference type="PROSITE" id="PS50206">
    <property type="entry name" value="RHODANESE_3"/>
    <property type="match status" value="1"/>
</dbReference>
<dbReference type="EMBL" id="CDPU01000024">
    <property type="protein sequence ID" value="CEO51702.1"/>
    <property type="molecule type" value="Genomic_DNA"/>
</dbReference>
<protein>
    <recommendedName>
        <fullName evidence="1">Rhodanese domain-containing protein</fullName>
    </recommendedName>
</protein>
<feature type="domain" description="Rhodanese" evidence="1">
    <location>
        <begin position="75"/>
        <end position="181"/>
    </location>
</feature>
<dbReference type="Gene3D" id="3.40.250.10">
    <property type="entry name" value="Rhodanese-like domain"/>
    <property type="match status" value="1"/>
</dbReference>
<dbReference type="InterPro" id="IPR001763">
    <property type="entry name" value="Rhodanese-like_dom"/>
</dbReference>
<organism evidence="2">
    <name type="scientific">Bionectria ochroleuca</name>
    <name type="common">Gliocladium roseum</name>
    <dbReference type="NCBI Taxonomy" id="29856"/>
    <lineage>
        <taxon>Eukaryota</taxon>
        <taxon>Fungi</taxon>
        <taxon>Dikarya</taxon>
        <taxon>Ascomycota</taxon>
        <taxon>Pezizomycotina</taxon>
        <taxon>Sordariomycetes</taxon>
        <taxon>Hypocreomycetidae</taxon>
        <taxon>Hypocreales</taxon>
        <taxon>Bionectriaceae</taxon>
        <taxon>Clonostachys</taxon>
    </lineage>
</organism>
<proteinExistence type="predicted"/>
<sequence length="194" mass="21766">MAIPKYLSRVTSPPYRKPAFQAALNSSRTWWFKQMASTDAPAPWHAAYPPPRNKTPAAMMRHDVLEMIKNSNNIAGRNYVLVDLRRSDHEVSSERVGGTIRGSINLPAQSLYPTIPTLYSLFKAAGVHKIIWYCSSSRGRGSRAAGWFKDHIDDQSDSGMQSLILFEGISGWAKAGGEFVEWIDEYDATVWESK</sequence>
<dbReference type="AlphaFoldDB" id="A0A0B7K810"/>
<evidence type="ECO:0000259" key="1">
    <source>
        <dbReference type="PROSITE" id="PS50206"/>
    </source>
</evidence>
<evidence type="ECO:0000313" key="2">
    <source>
        <dbReference type="EMBL" id="CEO51702.1"/>
    </source>
</evidence>
<dbReference type="SUPFAM" id="SSF52821">
    <property type="entry name" value="Rhodanese/Cell cycle control phosphatase"/>
    <property type="match status" value="1"/>
</dbReference>
<dbReference type="InterPro" id="IPR036873">
    <property type="entry name" value="Rhodanese-like_dom_sf"/>
</dbReference>
<reference evidence="2" key="1">
    <citation type="submission" date="2015-01" db="EMBL/GenBank/DDBJ databases">
        <authorList>
            <person name="Durling Mikael"/>
        </authorList>
    </citation>
    <scope>NUCLEOTIDE SEQUENCE</scope>
</reference>
<name>A0A0B7K810_BIOOC</name>
<dbReference type="Pfam" id="PF00581">
    <property type="entry name" value="Rhodanese"/>
    <property type="match status" value="1"/>
</dbReference>
<gene>
    <name evidence="2" type="ORF">BN869_000007760_1</name>
</gene>
<accession>A0A0B7K810</accession>